<evidence type="ECO:0000256" key="1">
    <source>
        <dbReference type="SAM" id="Phobius"/>
    </source>
</evidence>
<protein>
    <submittedName>
        <fullName evidence="2 4">Uncharacterized protein</fullName>
    </submittedName>
</protein>
<dbReference type="Proteomes" id="UP000280834">
    <property type="component" value="Unassembled WGS sequence"/>
</dbReference>
<name>A0A0R3QWB3_9BILA</name>
<reference evidence="2 3" key="2">
    <citation type="submission" date="2018-11" db="EMBL/GenBank/DDBJ databases">
        <authorList>
            <consortium name="Pathogen Informatics"/>
        </authorList>
    </citation>
    <scope>NUCLEOTIDE SEQUENCE [LARGE SCALE GENOMIC DNA]</scope>
</reference>
<feature type="transmembrane region" description="Helical" evidence="1">
    <location>
        <begin position="41"/>
        <end position="61"/>
    </location>
</feature>
<organism evidence="4">
    <name type="scientific">Brugia timori</name>
    <dbReference type="NCBI Taxonomy" id="42155"/>
    <lineage>
        <taxon>Eukaryota</taxon>
        <taxon>Metazoa</taxon>
        <taxon>Ecdysozoa</taxon>
        <taxon>Nematoda</taxon>
        <taxon>Chromadorea</taxon>
        <taxon>Rhabditida</taxon>
        <taxon>Spirurina</taxon>
        <taxon>Spiruromorpha</taxon>
        <taxon>Filarioidea</taxon>
        <taxon>Onchocercidae</taxon>
        <taxon>Brugia</taxon>
    </lineage>
</organism>
<evidence type="ECO:0000313" key="4">
    <source>
        <dbReference type="WBParaSite" id="BTMF_0001202101-mRNA-1"/>
    </source>
</evidence>
<keyword evidence="1" id="KW-1133">Transmembrane helix</keyword>
<reference evidence="4" key="1">
    <citation type="submission" date="2017-02" db="UniProtKB">
        <authorList>
            <consortium name="WormBaseParasite"/>
        </authorList>
    </citation>
    <scope>IDENTIFICATION</scope>
</reference>
<evidence type="ECO:0000313" key="3">
    <source>
        <dbReference type="Proteomes" id="UP000280834"/>
    </source>
</evidence>
<evidence type="ECO:0000313" key="2">
    <source>
        <dbReference type="EMBL" id="VDO34121.1"/>
    </source>
</evidence>
<gene>
    <name evidence="2" type="ORF">BTMF_LOCUS10049</name>
</gene>
<dbReference type="EMBL" id="UZAG01017323">
    <property type="protein sequence ID" value="VDO34121.1"/>
    <property type="molecule type" value="Genomic_DNA"/>
</dbReference>
<keyword evidence="1" id="KW-0812">Transmembrane</keyword>
<dbReference type="WBParaSite" id="BTMF_0001202101-mRNA-1">
    <property type="protein sequence ID" value="BTMF_0001202101-mRNA-1"/>
    <property type="gene ID" value="BTMF_0001202101"/>
</dbReference>
<accession>A0A0R3QWB3</accession>
<keyword evidence="1" id="KW-0472">Membrane</keyword>
<keyword evidence="3" id="KW-1185">Reference proteome</keyword>
<proteinExistence type="predicted"/>
<sequence>MKAEGAGAVQDFGILELVKLKSNDLNGWCCDSISVQRTHGFIIYFLVFPNPTLSIYCAYLFQIFSKNITDTGEGHQFACSISNQIKACNSFSDHF</sequence>
<dbReference type="AlphaFoldDB" id="A0A0R3QWB3"/>